<dbReference type="AlphaFoldDB" id="A0AAW8U237"/>
<sequence length="247" mass="27725">MEPKIALQLWSVQAEAKADLCGLLPKVKAWGYEGVEFAGYHGQDPEALRAALLACDLAVAASHIPFSQLRDHLAEVLAYERIIGNRRIVCPYFEFSADNWPTEIAQLQKLKQAVQAQGFEFYYHNHAHELTAVPGVDVLQELARAGVQLEADLYWLEYAGVPAINWLSEQEERVGLLHLKDMAKESRQSTLIGAGKLPLPDYVAFAQQQEIPWLIVEQEAFSEVSPVVAAEQNVKNLQKMFPKKVPY</sequence>
<dbReference type="Gene3D" id="3.20.20.150">
    <property type="entry name" value="Divalent-metal-dependent TIM barrel enzymes"/>
    <property type="match status" value="1"/>
</dbReference>
<dbReference type="InterPro" id="IPR050312">
    <property type="entry name" value="IolE/XylAMocC-like"/>
</dbReference>
<gene>
    <name evidence="1" type="ORF">P7H43_09990</name>
</gene>
<accession>A0AAW8U237</accession>
<dbReference type="SUPFAM" id="SSF51658">
    <property type="entry name" value="Xylose isomerase-like"/>
    <property type="match status" value="1"/>
</dbReference>
<comment type="caution">
    <text evidence="1">The sequence shown here is derived from an EMBL/GenBank/DDBJ whole genome shotgun (WGS) entry which is preliminary data.</text>
</comment>
<organism evidence="1 2">
    <name type="scientific">Enterococcus asini</name>
    <dbReference type="NCBI Taxonomy" id="57732"/>
    <lineage>
        <taxon>Bacteria</taxon>
        <taxon>Bacillati</taxon>
        <taxon>Bacillota</taxon>
        <taxon>Bacilli</taxon>
        <taxon>Lactobacillales</taxon>
        <taxon>Enterococcaceae</taxon>
        <taxon>Enterococcus</taxon>
    </lineage>
</organism>
<dbReference type="PANTHER" id="PTHR12110">
    <property type="entry name" value="HYDROXYPYRUVATE ISOMERASE"/>
    <property type="match status" value="1"/>
</dbReference>
<dbReference type="Proteomes" id="UP001256711">
    <property type="component" value="Unassembled WGS sequence"/>
</dbReference>
<reference evidence="1" key="1">
    <citation type="submission" date="2023-03" db="EMBL/GenBank/DDBJ databases">
        <authorList>
            <person name="Shen W."/>
            <person name="Cai J."/>
        </authorList>
    </citation>
    <scope>NUCLEOTIDE SEQUENCE</scope>
    <source>
        <strain evidence="1">B226-2</strain>
    </source>
</reference>
<dbReference type="InterPro" id="IPR036237">
    <property type="entry name" value="Xyl_isomerase-like_sf"/>
</dbReference>
<keyword evidence="1" id="KW-0413">Isomerase</keyword>
<evidence type="ECO:0000313" key="1">
    <source>
        <dbReference type="EMBL" id="MDT2810819.1"/>
    </source>
</evidence>
<protein>
    <submittedName>
        <fullName evidence="1">Sugar phosphate isomerase/epimerase</fullName>
    </submittedName>
</protein>
<proteinExistence type="predicted"/>
<dbReference type="RefSeq" id="WP_270598379.1">
    <property type="nucleotide sequence ID" value="NZ_JAQESC010000007.1"/>
</dbReference>
<dbReference type="GO" id="GO:0016853">
    <property type="term" value="F:isomerase activity"/>
    <property type="evidence" value="ECO:0007669"/>
    <property type="project" value="UniProtKB-KW"/>
</dbReference>
<evidence type="ECO:0000313" key="2">
    <source>
        <dbReference type="Proteomes" id="UP001256711"/>
    </source>
</evidence>
<name>A0AAW8U237_9ENTE</name>
<dbReference type="PANTHER" id="PTHR12110:SF41">
    <property type="entry name" value="INOSOSE DEHYDRATASE"/>
    <property type="match status" value="1"/>
</dbReference>
<dbReference type="EMBL" id="JARQBJ010000004">
    <property type="protein sequence ID" value="MDT2810819.1"/>
    <property type="molecule type" value="Genomic_DNA"/>
</dbReference>